<evidence type="ECO:0000313" key="1">
    <source>
        <dbReference type="EMBL" id="RAO78101.1"/>
    </source>
</evidence>
<proteinExistence type="predicted"/>
<evidence type="ECO:0000313" key="2">
    <source>
        <dbReference type="Proteomes" id="UP000248926"/>
    </source>
</evidence>
<dbReference type="OrthoDB" id="5959168at2"/>
<dbReference type="RefSeq" id="WP_111982622.1">
    <property type="nucleotide sequence ID" value="NZ_NFZS01000001.1"/>
</dbReference>
<gene>
    <name evidence="1" type="ORF">CA260_09825</name>
</gene>
<dbReference type="AlphaFoldDB" id="A0A328PA64"/>
<name>A0A328PA64_9GAMM</name>
<dbReference type="Proteomes" id="UP000248926">
    <property type="component" value="Unassembled WGS sequence"/>
</dbReference>
<comment type="caution">
    <text evidence="1">The sequence shown here is derived from an EMBL/GenBank/DDBJ whole genome shotgun (WGS) entry which is preliminary data.</text>
</comment>
<keyword evidence="2" id="KW-1185">Reference proteome</keyword>
<sequence>MSIELHIERLVIDEAVLGGERASSVRVALERELTQALSHPGAIRALSGMGSVTSLPACGMPDAKHVGTSLGERIAAAVGKGLGAGAVAPASDRTARPGGRHG</sequence>
<reference evidence="1 2" key="1">
    <citation type="journal article" date="2018" name="Genet. Mol. Biol.">
        <title>The genome sequence of Dyella jiangningensis FCAV SCS01 from a lignocellulose-decomposing microbial consortium metagenome reveals potential for biotechnological applications.</title>
        <authorList>
            <person name="Desiderato J.G."/>
            <person name="Alvarenga D.O."/>
            <person name="Constancio M.T.L."/>
            <person name="Alves L.M.C."/>
            <person name="Varani A.M."/>
        </authorList>
    </citation>
    <scope>NUCLEOTIDE SEQUENCE [LARGE SCALE GENOMIC DNA]</scope>
    <source>
        <strain evidence="1 2">FCAV SCS01</strain>
    </source>
</reference>
<dbReference type="EMBL" id="NFZS01000001">
    <property type="protein sequence ID" value="RAO78101.1"/>
    <property type="molecule type" value="Genomic_DNA"/>
</dbReference>
<protein>
    <submittedName>
        <fullName evidence="1">Uncharacterized protein</fullName>
    </submittedName>
</protein>
<accession>A0A328PA64</accession>
<organism evidence="1 2">
    <name type="scientific">Dyella jiangningensis</name>
    <dbReference type="NCBI Taxonomy" id="1379159"/>
    <lineage>
        <taxon>Bacteria</taxon>
        <taxon>Pseudomonadati</taxon>
        <taxon>Pseudomonadota</taxon>
        <taxon>Gammaproteobacteria</taxon>
        <taxon>Lysobacterales</taxon>
        <taxon>Rhodanobacteraceae</taxon>
        <taxon>Dyella</taxon>
    </lineage>
</organism>